<sequence>MRHDGLARRQPEERVLVVHGMEVRAERQRALGGLAEEGVPGVDAVGDGDLVGAVHLEARRGREGLADVEVDGDGALHHVHHLEHLDVEHRRVQHDARRLARAQRIVVHAGDDRRAAAADLQERVRDLAQRELGGGQRGVVGPDGLVAHADGAVIWVVDEPGEEKR</sequence>
<evidence type="ECO:0000313" key="1">
    <source>
        <dbReference type="EMBL" id="PIL32496.1"/>
    </source>
</evidence>
<keyword evidence="2" id="KW-1185">Reference proteome</keyword>
<name>A0A2G8SFE9_9APHY</name>
<protein>
    <submittedName>
        <fullName evidence="1">Uncharacterized protein</fullName>
    </submittedName>
</protein>
<dbReference type="Proteomes" id="UP000230002">
    <property type="component" value="Unassembled WGS sequence"/>
</dbReference>
<accession>A0A2G8SFE9</accession>
<proteinExistence type="predicted"/>
<comment type="caution">
    <text evidence="1">The sequence shown here is derived from an EMBL/GenBank/DDBJ whole genome shotgun (WGS) entry which is preliminary data.</text>
</comment>
<reference evidence="1 2" key="1">
    <citation type="journal article" date="2015" name="Sci. Rep.">
        <title>Chromosome-level genome map provides insights into diverse defense mechanisms in the medicinal fungus Ganoderma sinense.</title>
        <authorList>
            <person name="Zhu Y."/>
            <person name="Xu J."/>
            <person name="Sun C."/>
            <person name="Zhou S."/>
            <person name="Xu H."/>
            <person name="Nelson D.R."/>
            <person name="Qian J."/>
            <person name="Song J."/>
            <person name="Luo H."/>
            <person name="Xiang L."/>
            <person name="Li Y."/>
            <person name="Xu Z."/>
            <person name="Ji A."/>
            <person name="Wang L."/>
            <person name="Lu S."/>
            <person name="Hayward A."/>
            <person name="Sun W."/>
            <person name="Li X."/>
            <person name="Schwartz D.C."/>
            <person name="Wang Y."/>
            <person name="Chen S."/>
        </authorList>
    </citation>
    <scope>NUCLEOTIDE SEQUENCE [LARGE SCALE GENOMIC DNA]</scope>
    <source>
        <strain evidence="1 2">ZZ0214-1</strain>
    </source>
</reference>
<evidence type="ECO:0000313" key="2">
    <source>
        <dbReference type="Proteomes" id="UP000230002"/>
    </source>
</evidence>
<dbReference type="AlphaFoldDB" id="A0A2G8SFE9"/>
<gene>
    <name evidence="1" type="ORF">GSI_05199</name>
</gene>
<organism evidence="1 2">
    <name type="scientific">Ganoderma sinense ZZ0214-1</name>
    <dbReference type="NCBI Taxonomy" id="1077348"/>
    <lineage>
        <taxon>Eukaryota</taxon>
        <taxon>Fungi</taxon>
        <taxon>Dikarya</taxon>
        <taxon>Basidiomycota</taxon>
        <taxon>Agaricomycotina</taxon>
        <taxon>Agaricomycetes</taxon>
        <taxon>Polyporales</taxon>
        <taxon>Polyporaceae</taxon>
        <taxon>Ganoderma</taxon>
    </lineage>
</organism>
<dbReference type="EMBL" id="AYKW01000010">
    <property type="protein sequence ID" value="PIL32496.1"/>
    <property type="molecule type" value="Genomic_DNA"/>
</dbReference>